<protein>
    <submittedName>
        <fullName evidence="1">Octamer-binding protein 4</fullName>
    </submittedName>
</protein>
<dbReference type="EMBL" id="VSZY01000035">
    <property type="protein sequence ID" value="MCU9969929.1"/>
    <property type="molecule type" value="Genomic_DNA"/>
</dbReference>
<proteinExistence type="predicted"/>
<dbReference type="AlphaFoldDB" id="A0ABD4TYH7"/>
<dbReference type="Proteomes" id="UP001209486">
    <property type="component" value="Unassembled WGS sequence"/>
</dbReference>
<sequence>MVFLQRALRARHRYRGLAGGKVAAASQYVLSPCPGITSSPASAANLGEAIRAWFCFIFRHGSSLAIRAGRGAAVT</sequence>
<comment type="caution">
    <text evidence="1">The sequence shown here is derived from an EMBL/GenBank/DDBJ whole genome shotgun (WGS) entry which is preliminary data.</text>
</comment>
<evidence type="ECO:0000313" key="2">
    <source>
        <dbReference type="Proteomes" id="UP001209486"/>
    </source>
</evidence>
<name>A0ABD4TYH7_9ACTO</name>
<organism evidence="1 2">
    <name type="scientific">Mobiluncus mulieris</name>
    <dbReference type="NCBI Taxonomy" id="2052"/>
    <lineage>
        <taxon>Bacteria</taxon>
        <taxon>Bacillati</taxon>
        <taxon>Actinomycetota</taxon>
        <taxon>Actinomycetes</taxon>
        <taxon>Actinomycetales</taxon>
        <taxon>Actinomycetaceae</taxon>
        <taxon>Mobiluncus</taxon>
    </lineage>
</organism>
<gene>
    <name evidence="1" type="ORF">FYZ43_11240</name>
</gene>
<reference evidence="1 2" key="1">
    <citation type="submission" date="2019-08" db="EMBL/GenBank/DDBJ databases">
        <title>Comparison of rpoB and gyrB Sequences from Mobiluncus Species and Development of a Multiplex PCR Method for Clinical Detection of Mobiluncus curtisii and Mobiluncus mulieris.</title>
        <authorList>
            <person name="Yang L."/>
            <person name="Shen Y."/>
            <person name="Xu G."/>
            <person name="Shu L.-B."/>
            <person name="Hu J."/>
            <person name="Zhang R."/>
            <person name="Wang Y."/>
            <person name="Zhou H.-W."/>
            <person name="Zhang X."/>
        </authorList>
    </citation>
    <scope>NUCLEOTIDE SEQUENCE [LARGE SCALE GENOMIC DNA]</scope>
    <source>
        <strain evidence="1 2">M26</strain>
    </source>
</reference>
<evidence type="ECO:0000313" key="1">
    <source>
        <dbReference type="EMBL" id="MCU9969929.1"/>
    </source>
</evidence>
<accession>A0ABD4TYH7</accession>